<protein>
    <submittedName>
        <fullName evidence="7">RNA polymerase-associated protein rtf1</fullName>
    </submittedName>
</protein>
<organism evidence="9 10">
    <name type="scientific">Friedmanniomyces endolithicus</name>
    <dbReference type="NCBI Taxonomy" id="329885"/>
    <lineage>
        <taxon>Eukaryota</taxon>
        <taxon>Fungi</taxon>
        <taxon>Dikarya</taxon>
        <taxon>Ascomycota</taxon>
        <taxon>Pezizomycotina</taxon>
        <taxon>Dothideomycetes</taxon>
        <taxon>Dothideomycetidae</taxon>
        <taxon>Mycosphaerellales</taxon>
        <taxon>Teratosphaeriaceae</taxon>
        <taxon>Friedmanniomyces</taxon>
    </lineage>
</organism>
<dbReference type="Gene3D" id="3.90.70.200">
    <property type="entry name" value="Plus-3 domain"/>
    <property type="match status" value="1"/>
</dbReference>
<dbReference type="OrthoDB" id="166375at2759"/>
<evidence type="ECO:0000313" key="8">
    <source>
        <dbReference type="EMBL" id="KAK1012457.1"/>
    </source>
</evidence>
<keyword evidence="3" id="KW-0804">Transcription</keyword>
<dbReference type="EMBL" id="JAUJLE010000007">
    <property type="protein sequence ID" value="KAK1012457.1"/>
    <property type="molecule type" value="Genomic_DNA"/>
</dbReference>
<evidence type="ECO:0000256" key="3">
    <source>
        <dbReference type="ARBA" id="ARBA00023163"/>
    </source>
</evidence>
<name>A0A4U0VKB0_9PEZI</name>
<keyword evidence="4" id="KW-0539">Nucleus</keyword>
<reference evidence="8" key="3">
    <citation type="submission" date="2023-06" db="EMBL/GenBank/DDBJ databases">
        <title>Black Yeasts Isolated from many extreme environments.</title>
        <authorList>
            <person name="Coleine C."/>
            <person name="Stajich J.E."/>
            <person name="Selbmann L."/>
        </authorList>
    </citation>
    <scope>NUCLEOTIDE SEQUENCE</scope>
    <source>
        <strain evidence="8">CCFEE 5200</strain>
    </source>
</reference>
<dbReference type="SMART" id="SM00719">
    <property type="entry name" value="Plus3"/>
    <property type="match status" value="1"/>
</dbReference>
<dbReference type="SUPFAM" id="SSF159042">
    <property type="entry name" value="Plus3-like"/>
    <property type="match status" value="1"/>
</dbReference>
<evidence type="ECO:0000259" key="6">
    <source>
        <dbReference type="PROSITE" id="PS51360"/>
    </source>
</evidence>
<dbReference type="Proteomes" id="UP001168146">
    <property type="component" value="Unassembled WGS sequence"/>
</dbReference>
<reference evidence="7" key="2">
    <citation type="submission" date="2021-12" db="EMBL/GenBank/DDBJ databases">
        <title>Black yeast isolated from Biological Soil Crust.</title>
        <authorList>
            <person name="Kurbessoian T."/>
        </authorList>
    </citation>
    <scope>NUCLEOTIDE SEQUENCE</scope>
    <source>
        <strain evidence="7">CCFEE 5208</strain>
    </source>
</reference>
<comment type="subcellular location">
    <subcellularLocation>
        <location evidence="1">Nucleus</location>
    </subcellularLocation>
</comment>
<evidence type="ECO:0000313" key="10">
    <source>
        <dbReference type="Proteomes" id="UP000310066"/>
    </source>
</evidence>
<gene>
    <name evidence="7" type="primary">RTF1_1</name>
    <name evidence="9" type="ORF">B0A54_00419</name>
    <name evidence="7" type="ORF">LTR82_003878</name>
    <name evidence="8" type="ORF">LTR91_001700</name>
</gene>
<dbReference type="AlphaFoldDB" id="A0A4U0VKB0"/>
<dbReference type="EMBL" id="NAJP01000001">
    <property type="protein sequence ID" value="TKA49750.1"/>
    <property type="molecule type" value="Genomic_DNA"/>
</dbReference>
<dbReference type="Proteomes" id="UP001175353">
    <property type="component" value="Unassembled WGS sequence"/>
</dbReference>
<dbReference type="Pfam" id="PF03126">
    <property type="entry name" value="Plus-3"/>
    <property type="match status" value="1"/>
</dbReference>
<feature type="compositionally biased region" description="Basic and acidic residues" evidence="5">
    <location>
        <begin position="250"/>
        <end position="259"/>
    </location>
</feature>
<feature type="domain" description="Plus3" evidence="6">
    <location>
        <begin position="260"/>
        <end position="397"/>
    </location>
</feature>
<keyword evidence="2" id="KW-0805">Transcription regulation</keyword>
<feature type="compositionally biased region" description="Basic and acidic residues" evidence="5">
    <location>
        <begin position="31"/>
        <end position="52"/>
    </location>
</feature>
<evidence type="ECO:0000256" key="2">
    <source>
        <dbReference type="ARBA" id="ARBA00023015"/>
    </source>
</evidence>
<sequence>MSDNELDAELLGMVGGESDDEGEEINQTQAFDDHSASEEAKESVEKVDETPRRTKGVAQKVKGRKKKARKQESEDEHDLGNDSPSQPDSLGSGAMDESDGEVDAPRSPEHEDAPLFPLEGKYSSAQDREDLLAKPEIEREEILAERANLQLKRHQDLQLKKALATAQAANKNKRKAAAAELEDGGRRTRPKAEKTKTALDDYKRARELKGTERERQEAGKSRKDERSPSQAGSDRDADGESEVEWAAEPANDHRHRDEPPAEMRDFERCRIGRTAFARVCFFPGFEDAIMGCFARVSIGVNRETGQNQYRMVQIKGFKEGRPYELESSNGKKFSTDVYAVVAHGAAEKPWPFSACSDGKLTDQEYDRHVATLKKESIRPPSRKYLTARVDAINNLLNMEWTDDKISKKLANQRAMERKLNPINAAKMKLEKIQKRKQDAEESGDADELMRCDAELAALENNALTAINGHGHGNGVKASPTKKAGGPNVQQEALAQLNMKNRGKNVQDVRKALLEEKRKLQIAREQAAVDAKVKAEADAKKALAEQEQQARLLAVPIGRSEMADLFGDSDASRAGTPVPGGTNANTPRRSRAGTPLNGVKKEKGGLVAAAAVGAIKKRSMDDEVIGSLDMGIDVEI</sequence>
<dbReference type="InterPro" id="IPR036128">
    <property type="entry name" value="Plus3-like_sf"/>
</dbReference>
<evidence type="ECO:0000256" key="4">
    <source>
        <dbReference type="ARBA" id="ARBA00023242"/>
    </source>
</evidence>
<feature type="compositionally biased region" description="Basic and acidic residues" evidence="5">
    <location>
        <begin position="103"/>
        <end position="113"/>
    </location>
</feature>
<dbReference type="GO" id="GO:0016593">
    <property type="term" value="C:Cdc73/Paf1 complex"/>
    <property type="evidence" value="ECO:0007669"/>
    <property type="project" value="TreeGrafter"/>
</dbReference>
<keyword evidence="11" id="KW-1185">Reference proteome</keyword>
<evidence type="ECO:0000313" key="7">
    <source>
        <dbReference type="EMBL" id="KAK0324892.1"/>
    </source>
</evidence>
<reference evidence="9 10" key="1">
    <citation type="submission" date="2017-03" db="EMBL/GenBank/DDBJ databases">
        <title>Genomes of endolithic fungi from Antarctica.</title>
        <authorList>
            <person name="Coleine C."/>
            <person name="Masonjones S."/>
            <person name="Stajich J.E."/>
        </authorList>
    </citation>
    <scope>NUCLEOTIDE SEQUENCE [LARGE SCALE GENOMIC DNA]</scope>
    <source>
        <strain evidence="9 10">CCFEE 5311</strain>
    </source>
</reference>
<dbReference type="GO" id="GO:1990269">
    <property type="term" value="F:RNA polymerase II C-terminal domain phosphoserine binding"/>
    <property type="evidence" value="ECO:0007669"/>
    <property type="project" value="TreeGrafter"/>
</dbReference>
<dbReference type="FunFam" id="3.90.70.200:FF:000005">
    <property type="entry name" value="Related to Pol II transcription elongation factor"/>
    <property type="match status" value="1"/>
</dbReference>
<feature type="region of interest" description="Disordered" evidence="5">
    <location>
        <begin position="1"/>
        <end position="133"/>
    </location>
</feature>
<accession>A0A4U0VKB0</accession>
<dbReference type="Proteomes" id="UP000310066">
    <property type="component" value="Unassembled WGS sequence"/>
</dbReference>
<evidence type="ECO:0000313" key="11">
    <source>
        <dbReference type="Proteomes" id="UP001175353"/>
    </source>
</evidence>
<dbReference type="EMBL" id="JASUXU010000008">
    <property type="protein sequence ID" value="KAK0324892.1"/>
    <property type="molecule type" value="Genomic_DNA"/>
</dbReference>
<dbReference type="PANTHER" id="PTHR13115:SF8">
    <property type="entry name" value="RNA POLYMERASE-ASSOCIATED PROTEIN RTF1 HOMOLOG"/>
    <property type="match status" value="1"/>
</dbReference>
<evidence type="ECO:0000256" key="5">
    <source>
        <dbReference type="SAM" id="MobiDB-lite"/>
    </source>
</evidence>
<evidence type="ECO:0000256" key="1">
    <source>
        <dbReference type="ARBA" id="ARBA00004123"/>
    </source>
</evidence>
<proteinExistence type="predicted"/>
<feature type="compositionally biased region" description="Basic and acidic residues" evidence="5">
    <location>
        <begin position="183"/>
        <end position="238"/>
    </location>
</feature>
<dbReference type="STRING" id="329885.A0A4U0VKB0"/>
<dbReference type="PANTHER" id="PTHR13115">
    <property type="entry name" value="RNA POLYMERASE-ASSOCIATED PROTEIN RTF1 HOMOLOG"/>
    <property type="match status" value="1"/>
</dbReference>
<dbReference type="GO" id="GO:0003677">
    <property type="term" value="F:DNA binding"/>
    <property type="evidence" value="ECO:0007669"/>
    <property type="project" value="InterPro"/>
</dbReference>
<dbReference type="PROSITE" id="PS51360">
    <property type="entry name" value="PLUS3"/>
    <property type="match status" value="1"/>
</dbReference>
<feature type="region of interest" description="Disordered" evidence="5">
    <location>
        <begin position="163"/>
        <end position="259"/>
    </location>
</feature>
<feature type="region of interest" description="Disordered" evidence="5">
    <location>
        <begin position="568"/>
        <end position="598"/>
    </location>
</feature>
<comment type="caution">
    <text evidence="9">The sequence shown here is derived from an EMBL/GenBank/DDBJ whole genome shotgun (WGS) entry which is preliminary data.</text>
</comment>
<dbReference type="InterPro" id="IPR004343">
    <property type="entry name" value="Plus-3_dom"/>
</dbReference>
<evidence type="ECO:0000313" key="9">
    <source>
        <dbReference type="EMBL" id="TKA49750.1"/>
    </source>
</evidence>